<gene>
    <name evidence="5" type="ordered locus">TP03_0206</name>
</gene>
<keyword evidence="4" id="KW-0812">Transmembrane</keyword>
<comment type="caution">
    <text evidence="5">The sequence shown here is derived from an EMBL/GenBank/DDBJ whole genome shotgun (WGS) entry which is preliminary data.</text>
</comment>
<reference evidence="5 6" key="1">
    <citation type="journal article" date="2005" name="Science">
        <title>Genome sequence of Theileria parva, a bovine pathogen that transforms lymphocytes.</title>
        <authorList>
            <person name="Gardner M.J."/>
            <person name="Bishop R."/>
            <person name="Shah T."/>
            <person name="de Villiers E.P."/>
            <person name="Carlton J.M."/>
            <person name="Hall N."/>
            <person name="Ren Q."/>
            <person name="Paulsen I.T."/>
            <person name="Pain A."/>
            <person name="Berriman M."/>
            <person name="Wilson R.J.M."/>
            <person name="Sato S."/>
            <person name="Ralph S.A."/>
            <person name="Mann D.J."/>
            <person name="Xiong Z."/>
            <person name="Shallom S.J."/>
            <person name="Weidman J."/>
            <person name="Jiang L."/>
            <person name="Lynn J."/>
            <person name="Weaver B."/>
            <person name="Shoaibi A."/>
            <person name="Domingo A.R."/>
            <person name="Wasawo D."/>
            <person name="Crabtree J."/>
            <person name="Wortman J.R."/>
            <person name="Haas B."/>
            <person name="Angiuoli S.V."/>
            <person name="Creasy T.H."/>
            <person name="Lu C."/>
            <person name="Suh B."/>
            <person name="Silva J.C."/>
            <person name="Utterback T.R."/>
            <person name="Feldblyum T.V."/>
            <person name="Pertea M."/>
            <person name="Allen J."/>
            <person name="Nierman W.C."/>
            <person name="Taracha E.L.N."/>
            <person name="Salzberg S.L."/>
            <person name="White O.R."/>
            <person name="Fitzhugh H.A."/>
            <person name="Morzaria S."/>
            <person name="Venter J.C."/>
            <person name="Fraser C.M."/>
            <person name="Nene V."/>
        </authorList>
    </citation>
    <scope>NUCLEOTIDE SEQUENCE [LARGE SCALE GENOMIC DNA]</scope>
    <source>
        <strain evidence="5 6">Muguga</strain>
    </source>
</reference>
<protein>
    <submittedName>
        <fullName evidence="5">Chaperonin 60 kDa, putative</fullName>
    </submittedName>
</protein>
<evidence type="ECO:0000256" key="4">
    <source>
        <dbReference type="SAM" id="Phobius"/>
    </source>
</evidence>
<dbReference type="InterPro" id="IPR027413">
    <property type="entry name" value="GROEL-like_equatorial_sf"/>
</dbReference>
<dbReference type="FunFam" id="3.50.7.10:FF:000001">
    <property type="entry name" value="60 kDa chaperonin"/>
    <property type="match status" value="1"/>
</dbReference>
<evidence type="ECO:0000256" key="2">
    <source>
        <dbReference type="ARBA" id="ARBA00023186"/>
    </source>
</evidence>
<sequence>MFSYVIFLPSYNDNNNNKSMLCRMNLFIFFYFLNFIYSIHALGVFYKRSEILIPKISNFSFTPFKLFLNNNNKGFSFINKIPNHFSNTSRLVDLNNSFNSSEALTYGKNKNVCSKAKEIVLSDDCRNSLLNGILKVADTVRVTLGPRGRNILLEKEFGSPIIVNDGVTIARNIELSDRKMNAGAKLIQEIASSSDDRAGDGTTSTAILAAEIASKGVQYVNEGHNSIPLQKGIQKAGKLIIEEIKQLSKPVAGYNDLLNVGTVATSGNVVMGQVIAKAFDKLGGNAAVVLEDNPALEDELDFTEGYTFDRGFANPYFLLGEEKESIEWSNPHILVYDGKIENAQSVLNILEFAAKNKVNLLIIAEDYGTDAMQTFIINKMRGMLKIAAVKSPSFGERRKDYLQDIAVATGATFVSSDVGVDLNDITPEMLGHAKNVVIKKDRTSIVTNPEVLPQIKNRINSLIREKEMCTSSYDKTKLSERIAALSGGIARIRIGAATETELKEKRLRYEDAINAVRAAMETGYVPGGGVTYLQMQNPEFTRKLMEYIKNTVDKELSELTPLDTSTDAGATPVPSEFDKLDSQEEMESEIELQQAGAKIVLDSMSIITKQIANNAGVDGEKVVERILKSGKPFGYGWNAKTNSYGDMIKQGVIDPSKVVMSAVEHSTSVAGLLLTTEGMMVEKEENKPKEEEMPANNF</sequence>
<dbReference type="PRINTS" id="PR00298">
    <property type="entry name" value="CHAPERONIN60"/>
</dbReference>
<dbReference type="Gene3D" id="3.30.260.10">
    <property type="entry name" value="TCP-1-like chaperonin intermediate domain"/>
    <property type="match status" value="1"/>
</dbReference>
<dbReference type="InterPro" id="IPR027409">
    <property type="entry name" value="GroEL-like_apical_dom_sf"/>
</dbReference>
<dbReference type="Proteomes" id="UP000001949">
    <property type="component" value="Unassembled WGS sequence"/>
</dbReference>
<organism evidence="5 6">
    <name type="scientific">Theileria parva</name>
    <name type="common">East coast fever infection agent</name>
    <dbReference type="NCBI Taxonomy" id="5875"/>
    <lineage>
        <taxon>Eukaryota</taxon>
        <taxon>Sar</taxon>
        <taxon>Alveolata</taxon>
        <taxon>Apicomplexa</taxon>
        <taxon>Aconoidasida</taxon>
        <taxon>Piroplasmida</taxon>
        <taxon>Theileriidae</taxon>
        <taxon>Theileria</taxon>
    </lineage>
</organism>
<accession>Q4N0D8</accession>
<dbReference type="CDD" id="cd03344">
    <property type="entry name" value="GroEL"/>
    <property type="match status" value="1"/>
</dbReference>
<dbReference type="SUPFAM" id="SSF54849">
    <property type="entry name" value="GroEL-intermediate domain like"/>
    <property type="match status" value="1"/>
</dbReference>
<dbReference type="Gene3D" id="1.10.560.10">
    <property type="entry name" value="GroEL-like equatorial domain"/>
    <property type="match status" value="2"/>
</dbReference>
<evidence type="ECO:0000313" key="6">
    <source>
        <dbReference type="Proteomes" id="UP000001949"/>
    </source>
</evidence>
<keyword evidence="6" id="KW-1185">Reference proteome</keyword>
<keyword evidence="4" id="KW-0472">Membrane</keyword>
<dbReference type="NCBIfam" id="NF000592">
    <property type="entry name" value="PRK00013.1"/>
    <property type="match status" value="1"/>
</dbReference>
<dbReference type="eggNOG" id="KOG0356">
    <property type="taxonomic scope" value="Eukaryota"/>
</dbReference>
<dbReference type="GO" id="GO:0005524">
    <property type="term" value="F:ATP binding"/>
    <property type="evidence" value="ECO:0007669"/>
    <property type="project" value="InterPro"/>
</dbReference>
<dbReference type="EMBL" id="AAGK01000005">
    <property type="protein sequence ID" value="EAN30941.1"/>
    <property type="molecule type" value="Genomic_DNA"/>
</dbReference>
<dbReference type="VEuPathDB" id="PiroplasmaDB:TpMuguga_03g00206"/>
<dbReference type="Gene3D" id="3.50.7.10">
    <property type="entry name" value="GroEL"/>
    <property type="match status" value="1"/>
</dbReference>
<dbReference type="STRING" id="5875.Q4N0D8"/>
<dbReference type="GO" id="GO:0140662">
    <property type="term" value="F:ATP-dependent protein folding chaperone"/>
    <property type="evidence" value="ECO:0007669"/>
    <property type="project" value="InterPro"/>
</dbReference>
<dbReference type="NCBIfam" id="NF009487">
    <property type="entry name" value="PRK12849.1"/>
    <property type="match status" value="1"/>
</dbReference>
<keyword evidence="2" id="KW-0143">Chaperone</keyword>
<dbReference type="OMA" id="CMMVDSE"/>
<dbReference type="PANTHER" id="PTHR45633">
    <property type="entry name" value="60 KDA HEAT SHOCK PROTEIN, MITOCHONDRIAL"/>
    <property type="match status" value="1"/>
</dbReference>
<evidence type="ECO:0000256" key="3">
    <source>
        <dbReference type="RuleBase" id="RU000418"/>
    </source>
</evidence>
<dbReference type="SUPFAM" id="SSF52029">
    <property type="entry name" value="GroEL apical domain-like"/>
    <property type="match status" value="1"/>
</dbReference>
<feature type="transmembrane region" description="Helical" evidence="4">
    <location>
        <begin position="26"/>
        <end position="46"/>
    </location>
</feature>
<dbReference type="SUPFAM" id="SSF48592">
    <property type="entry name" value="GroEL equatorial domain-like"/>
    <property type="match status" value="1"/>
</dbReference>
<comment type="similarity">
    <text evidence="1 3">Belongs to the chaperonin (HSP60) family.</text>
</comment>
<dbReference type="GO" id="GO:0042026">
    <property type="term" value="P:protein refolding"/>
    <property type="evidence" value="ECO:0007669"/>
    <property type="project" value="InterPro"/>
</dbReference>
<evidence type="ECO:0000313" key="5">
    <source>
        <dbReference type="EMBL" id="EAN30941.1"/>
    </source>
</evidence>
<proteinExistence type="inferred from homology"/>
<dbReference type="FunCoup" id="Q4N0D8">
    <property type="interactions" value="19"/>
</dbReference>
<evidence type="ECO:0000256" key="1">
    <source>
        <dbReference type="ARBA" id="ARBA00006607"/>
    </source>
</evidence>
<dbReference type="KEGG" id="tpv:TP03_0206"/>
<dbReference type="Pfam" id="PF00118">
    <property type="entry name" value="Cpn60_TCP1"/>
    <property type="match status" value="2"/>
</dbReference>
<dbReference type="InterPro" id="IPR002423">
    <property type="entry name" value="Cpn60/GroEL/TCP-1"/>
</dbReference>
<dbReference type="InParanoid" id="Q4N0D8"/>
<dbReference type="InterPro" id="IPR001844">
    <property type="entry name" value="Cpn60/GroEL"/>
</dbReference>
<dbReference type="AlphaFoldDB" id="Q4N0D8"/>
<name>Q4N0D8_THEPA</name>
<keyword evidence="4" id="KW-1133">Transmembrane helix</keyword>
<dbReference type="InterPro" id="IPR027410">
    <property type="entry name" value="TCP-1-like_intermed_sf"/>
</dbReference>